<protein>
    <submittedName>
        <fullName evidence="2">Uncharacterized protein</fullName>
    </submittedName>
</protein>
<organism evidence="2 3">
    <name type="scientific">Pseudoalteromonas nigrifaciens</name>
    <dbReference type="NCBI Taxonomy" id="28109"/>
    <lineage>
        <taxon>Bacteria</taxon>
        <taxon>Pseudomonadati</taxon>
        <taxon>Pseudomonadota</taxon>
        <taxon>Gammaproteobacteria</taxon>
        <taxon>Alteromonadales</taxon>
        <taxon>Pseudoalteromonadaceae</taxon>
        <taxon>Pseudoalteromonas</taxon>
    </lineage>
</organism>
<name>A0AAC9XWZ9_9GAMM</name>
<dbReference type="KEGG" id="png:PNIG_a1831"/>
<gene>
    <name evidence="2" type="ORF">PNIG_a1831</name>
</gene>
<proteinExistence type="predicted"/>
<reference evidence="2 3" key="1">
    <citation type="submission" date="2015-03" db="EMBL/GenBank/DDBJ databases">
        <authorList>
            <person name="Xie B.-B."/>
            <person name="Rong J.-C."/>
            <person name="Qin Q.-L."/>
            <person name="Zhang Y.-Z."/>
        </authorList>
    </citation>
    <scope>NUCLEOTIDE SEQUENCE [LARGE SCALE GENOMIC DNA]</scope>
    <source>
        <strain evidence="2 3">KMM 661</strain>
    </source>
</reference>
<evidence type="ECO:0000256" key="1">
    <source>
        <dbReference type="SAM" id="SignalP"/>
    </source>
</evidence>
<dbReference type="EMBL" id="CP011036">
    <property type="protein sequence ID" value="ASM53926.1"/>
    <property type="molecule type" value="Genomic_DNA"/>
</dbReference>
<keyword evidence="1" id="KW-0732">Signal</keyword>
<sequence>MFKFRLFLTAFLLITALFSACSEAAPVKHGLNTANSTLISAAFSAAPFSLDATSLDTTSLDTTSLDATSLGATSLGNVSLDISHPSILVKVLHAKQQTKPNKTAFDALQPRLTASNSSLFLFSAQTEPEYDVIYEFFIHTLARQFYLQPKAISTALPWYTVVSNSKKSRISGWKEANLLYSATNTHHA</sequence>
<evidence type="ECO:0000313" key="2">
    <source>
        <dbReference type="EMBL" id="ASM53926.1"/>
    </source>
</evidence>
<feature type="chain" id="PRO_5042227524" evidence="1">
    <location>
        <begin position="25"/>
        <end position="188"/>
    </location>
</feature>
<dbReference type="RefSeq" id="WP_089368216.1">
    <property type="nucleotide sequence ID" value="NZ_BJXZ01000009.1"/>
</dbReference>
<accession>A0AAC9XWZ9</accession>
<dbReference type="Proteomes" id="UP000198329">
    <property type="component" value="Chromosome I"/>
</dbReference>
<feature type="signal peptide" evidence="1">
    <location>
        <begin position="1"/>
        <end position="24"/>
    </location>
</feature>
<evidence type="ECO:0000313" key="3">
    <source>
        <dbReference type="Proteomes" id="UP000198329"/>
    </source>
</evidence>
<dbReference type="PROSITE" id="PS51257">
    <property type="entry name" value="PROKAR_LIPOPROTEIN"/>
    <property type="match status" value="1"/>
</dbReference>
<dbReference type="GeneID" id="300941582"/>
<keyword evidence="3" id="KW-1185">Reference proteome</keyword>
<dbReference type="AlphaFoldDB" id="A0AAC9XWZ9"/>